<dbReference type="GO" id="GO:0008270">
    <property type="term" value="F:zinc ion binding"/>
    <property type="evidence" value="ECO:0007669"/>
    <property type="project" value="UniProtKB-KW"/>
</dbReference>
<feature type="domain" description="MYND-type" evidence="5">
    <location>
        <begin position="606"/>
        <end position="644"/>
    </location>
</feature>
<keyword evidence="1" id="KW-0479">Metal-binding</keyword>
<gene>
    <name evidence="6" type="ORF">OH76DRAFT_1361375</name>
</gene>
<reference evidence="6 7" key="1">
    <citation type="journal article" date="2018" name="Biotechnol. Biofuels">
        <title>Integrative visual omics of the white-rot fungus Polyporus brumalis exposes the biotechnological potential of its oxidative enzymes for delignifying raw plant biomass.</title>
        <authorList>
            <person name="Miyauchi S."/>
            <person name="Rancon A."/>
            <person name="Drula E."/>
            <person name="Hage H."/>
            <person name="Chaduli D."/>
            <person name="Favel A."/>
            <person name="Grisel S."/>
            <person name="Henrissat B."/>
            <person name="Herpoel-Gimbert I."/>
            <person name="Ruiz-Duenas F.J."/>
            <person name="Chevret D."/>
            <person name="Hainaut M."/>
            <person name="Lin J."/>
            <person name="Wang M."/>
            <person name="Pangilinan J."/>
            <person name="Lipzen A."/>
            <person name="Lesage-Meessen L."/>
            <person name="Navarro D."/>
            <person name="Riley R."/>
            <person name="Grigoriev I.V."/>
            <person name="Zhou S."/>
            <person name="Raouche S."/>
            <person name="Rosso M.N."/>
        </authorList>
    </citation>
    <scope>NUCLEOTIDE SEQUENCE [LARGE SCALE GENOMIC DNA]</scope>
    <source>
        <strain evidence="6 7">BRFM 1820</strain>
    </source>
</reference>
<keyword evidence="3" id="KW-0862">Zinc</keyword>
<dbReference type="Proteomes" id="UP000256964">
    <property type="component" value="Unassembled WGS sequence"/>
</dbReference>
<evidence type="ECO:0000256" key="2">
    <source>
        <dbReference type="ARBA" id="ARBA00022771"/>
    </source>
</evidence>
<dbReference type="EMBL" id="KZ857467">
    <property type="protein sequence ID" value="RDX43313.1"/>
    <property type="molecule type" value="Genomic_DNA"/>
</dbReference>
<dbReference type="OrthoDB" id="2799691at2759"/>
<evidence type="ECO:0000256" key="3">
    <source>
        <dbReference type="ARBA" id="ARBA00022833"/>
    </source>
</evidence>
<dbReference type="InterPro" id="IPR002893">
    <property type="entry name" value="Znf_MYND"/>
</dbReference>
<evidence type="ECO:0000259" key="5">
    <source>
        <dbReference type="PROSITE" id="PS50865"/>
    </source>
</evidence>
<dbReference type="AlphaFoldDB" id="A0A371CSP6"/>
<dbReference type="SUPFAM" id="SSF144232">
    <property type="entry name" value="HIT/MYND zinc finger-like"/>
    <property type="match status" value="1"/>
</dbReference>
<protein>
    <recommendedName>
        <fullName evidence="5">MYND-type domain-containing protein</fullName>
    </recommendedName>
</protein>
<evidence type="ECO:0000256" key="1">
    <source>
        <dbReference type="ARBA" id="ARBA00022723"/>
    </source>
</evidence>
<proteinExistence type="predicted"/>
<name>A0A371CSP6_9APHY</name>
<dbReference type="PROSITE" id="PS01360">
    <property type="entry name" value="ZF_MYND_1"/>
    <property type="match status" value="1"/>
</dbReference>
<dbReference type="PROSITE" id="PS50865">
    <property type="entry name" value="ZF_MYND_2"/>
    <property type="match status" value="1"/>
</dbReference>
<sequence length="647" mass="73436">LACEDLTLRQGLRKANRRFERIHDLLVRVYVSAAGYNDTRRMGAVLGLMAQMCADSALRDKLIDAGIVQRAIALLQYDATQRIALSALAMVTQYKVSTTTAHTIASLSGQLARLALYKCEDLILVELVVIVLSQALRITFLPRPPLVSFGERLELPTVVEAIYSILRNSRISYSILTHTIDLFAALTLYRPSPGEELLSLVPFLAAIARCDNIRTRAIAISGIMRLPATDDHECPSSFSPIRLGEMINEGLPEHLARPLEEFGEERVEMLVIFDASSKYRHLMGEAERRRESDLCTLGRTLAELVQVHDFAIGDKLVDNPPAHYPPSTSPFTSWIDCLHFCSDALRSTPNPPVADLDAADILEMRFLHYRGDVERSFPIARSAIARSPDLAYAYFILGMQGDREEGLRWARRGLLCPEMTPFVRTQLLYRTAIHAAHMGFGLLQSPSPNWIERGIALIEAALDDTETFLREASPDNLWRLLMLDWKVILTILVRGPALSPELSELEPSKIMCGLSMQYSDFIGWHIAPDQLNRARELLLFHYFPAYQEWHGITQRYDEFNRSLRTHGTHTHLHDLWFTQIGSCNIEYVPQRDNHDFRLHRNETYKCSWCNKPSAVLKKCKRCGHTVYCNSTCQRAHWDAHKLVCVRA</sequence>
<organism evidence="6 7">
    <name type="scientific">Lentinus brumalis</name>
    <dbReference type="NCBI Taxonomy" id="2498619"/>
    <lineage>
        <taxon>Eukaryota</taxon>
        <taxon>Fungi</taxon>
        <taxon>Dikarya</taxon>
        <taxon>Basidiomycota</taxon>
        <taxon>Agaricomycotina</taxon>
        <taxon>Agaricomycetes</taxon>
        <taxon>Polyporales</taxon>
        <taxon>Polyporaceae</taxon>
        <taxon>Lentinus</taxon>
    </lineage>
</organism>
<keyword evidence="2 4" id="KW-0863">Zinc-finger</keyword>
<evidence type="ECO:0000313" key="6">
    <source>
        <dbReference type="EMBL" id="RDX43313.1"/>
    </source>
</evidence>
<dbReference type="Gene3D" id="6.10.140.2220">
    <property type="match status" value="1"/>
</dbReference>
<dbReference type="Pfam" id="PF01753">
    <property type="entry name" value="zf-MYND"/>
    <property type="match status" value="1"/>
</dbReference>
<feature type="non-terminal residue" evidence="6">
    <location>
        <position position="647"/>
    </location>
</feature>
<keyword evidence="7" id="KW-1185">Reference proteome</keyword>
<evidence type="ECO:0000313" key="7">
    <source>
        <dbReference type="Proteomes" id="UP000256964"/>
    </source>
</evidence>
<accession>A0A371CSP6</accession>
<evidence type="ECO:0000256" key="4">
    <source>
        <dbReference type="PROSITE-ProRule" id="PRU00134"/>
    </source>
</evidence>